<dbReference type="SMART" id="SM00387">
    <property type="entry name" value="HATPase_c"/>
    <property type="match status" value="1"/>
</dbReference>
<dbReference type="CDD" id="cd00082">
    <property type="entry name" value="HisKA"/>
    <property type="match status" value="1"/>
</dbReference>
<dbReference type="SUPFAM" id="SSF52172">
    <property type="entry name" value="CheY-like"/>
    <property type="match status" value="1"/>
</dbReference>
<organism evidence="17 18">
    <name type="scientific">Larkinella rosea</name>
    <dbReference type="NCBI Taxonomy" id="2025312"/>
    <lineage>
        <taxon>Bacteria</taxon>
        <taxon>Pseudomonadati</taxon>
        <taxon>Bacteroidota</taxon>
        <taxon>Cytophagia</taxon>
        <taxon>Cytophagales</taxon>
        <taxon>Spirosomataceae</taxon>
        <taxon>Larkinella</taxon>
    </lineage>
</organism>
<evidence type="ECO:0000259" key="15">
    <source>
        <dbReference type="PROSITE" id="PS50109"/>
    </source>
</evidence>
<dbReference type="InterPro" id="IPR013783">
    <property type="entry name" value="Ig-like_fold"/>
</dbReference>
<proteinExistence type="predicted"/>
<dbReference type="PROSITE" id="PS01124">
    <property type="entry name" value="HTH_ARAC_FAMILY_2"/>
    <property type="match status" value="1"/>
</dbReference>
<keyword evidence="6" id="KW-0418">Kinase</keyword>
<dbReference type="InterPro" id="IPR015943">
    <property type="entry name" value="WD40/YVTN_repeat-like_dom_sf"/>
</dbReference>
<dbReference type="CDD" id="cd17574">
    <property type="entry name" value="REC_OmpR"/>
    <property type="match status" value="1"/>
</dbReference>
<dbReference type="Gene3D" id="3.40.50.2300">
    <property type="match status" value="1"/>
</dbReference>
<dbReference type="GO" id="GO:0000155">
    <property type="term" value="F:phosphorelay sensor kinase activity"/>
    <property type="evidence" value="ECO:0007669"/>
    <property type="project" value="InterPro"/>
</dbReference>
<evidence type="ECO:0000256" key="7">
    <source>
        <dbReference type="ARBA" id="ARBA00022840"/>
    </source>
</evidence>
<keyword evidence="8" id="KW-0902">Two-component regulatory system</keyword>
<keyword evidence="13" id="KW-0472">Membrane</keyword>
<dbReference type="FunFam" id="1.10.287.130:FF:000045">
    <property type="entry name" value="Two-component system sensor histidine kinase/response regulator"/>
    <property type="match status" value="1"/>
</dbReference>
<dbReference type="PROSITE" id="PS00041">
    <property type="entry name" value="HTH_ARAC_FAMILY_1"/>
    <property type="match status" value="1"/>
</dbReference>
<accession>A0A3P1BLW6</accession>
<evidence type="ECO:0000256" key="4">
    <source>
        <dbReference type="ARBA" id="ARBA00022679"/>
    </source>
</evidence>
<dbReference type="PRINTS" id="PR00344">
    <property type="entry name" value="BCTRLSENSOR"/>
</dbReference>
<keyword evidence="5" id="KW-0547">Nucleotide-binding</keyword>
<feature type="domain" description="HTH araC/xylS-type" evidence="14">
    <location>
        <begin position="1231"/>
        <end position="1329"/>
    </location>
</feature>
<evidence type="ECO:0000256" key="2">
    <source>
        <dbReference type="ARBA" id="ARBA00012438"/>
    </source>
</evidence>
<evidence type="ECO:0000313" key="18">
    <source>
        <dbReference type="Proteomes" id="UP000271925"/>
    </source>
</evidence>
<dbReference type="Gene3D" id="1.10.287.130">
    <property type="match status" value="1"/>
</dbReference>
<dbReference type="SMART" id="SM00448">
    <property type="entry name" value="REC"/>
    <property type="match status" value="1"/>
</dbReference>
<dbReference type="SUPFAM" id="SSF46689">
    <property type="entry name" value="Homeodomain-like"/>
    <property type="match status" value="1"/>
</dbReference>
<dbReference type="Pfam" id="PF07495">
    <property type="entry name" value="Y_Y_Y"/>
    <property type="match status" value="1"/>
</dbReference>
<dbReference type="SUPFAM" id="SSF47384">
    <property type="entry name" value="Homodimeric domain of signal transducing histidine kinase"/>
    <property type="match status" value="1"/>
</dbReference>
<dbReference type="InterPro" id="IPR036890">
    <property type="entry name" value="HATPase_C_sf"/>
</dbReference>
<keyword evidence="10" id="KW-0238">DNA-binding</keyword>
<dbReference type="Pfam" id="PF00072">
    <property type="entry name" value="Response_reg"/>
    <property type="match status" value="1"/>
</dbReference>
<feature type="modified residue" description="4-aspartylphosphate" evidence="12">
    <location>
        <position position="1123"/>
    </location>
</feature>
<dbReference type="Gene3D" id="3.30.565.10">
    <property type="entry name" value="Histidine kinase-like ATPase, C-terminal domain"/>
    <property type="match status" value="1"/>
</dbReference>
<dbReference type="CDD" id="cd00075">
    <property type="entry name" value="HATPase"/>
    <property type="match status" value="1"/>
</dbReference>
<evidence type="ECO:0000256" key="8">
    <source>
        <dbReference type="ARBA" id="ARBA00023012"/>
    </source>
</evidence>
<dbReference type="PROSITE" id="PS50110">
    <property type="entry name" value="RESPONSE_REGULATORY"/>
    <property type="match status" value="1"/>
</dbReference>
<evidence type="ECO:0000256" key="12">
    <source>
        <dbReference type="PROSITE-ProRule" id="PRU00169"/>
    </source>
</evidence>
<dbReference type="InterPro" id="IPR011110">
    <property type="entry name" value="Reg_prop"/>
</dbReference>
<dbReference type="Pfam" id="PF12833">
    <property type="entry name" value="HTH_18"/>
    <property type="match status" value="1"/>
</dbReference>
<evidence type="ECO:0000256" key="10">
    <source>
        <dbReference type="ARBA" id="ARBA00023125"/>
    </source>
</evidence>
<gene>
    <name evidence="17" type="ORF">EHT25_16180</name>
</gene>
<dbReference type="Pfam" id="PF07494">
    <property type="entry name" value="Reg_prop"/>
    <property type="match status" value="2"/>
</dbReference>
<dbReference type="PANTHER" id="PTHR43547:SF2">
    <property type="entry name" value="HYBRID SIGNAL TRANSDUCTION HISTIDINE KINASE C"/>
    <property type="match status" value="1"/>
</dbReference>
<evidence type="ECO:0000259" key="16">
    <source>
        <dbReference type="PROSITE" id="PS50110"/>
    </source>
</evidence>
<dbReference type="Gene3D" id="2.130.10.10">
    <property type="entry name" value="YVTN repeat-like/Quinoprotein amine dehydrogenase"/>
    <property type="match status" value="2"/>
</dbReference>
<evidence type="ECO:0000256" key="1">
    <source>
        <dbReference type="ARBA" id="ARBA00000085"/>
    </source>
</evidence>
<evidence type="ECO:0000256" key="13">
    <source>
        <dbReference type="SAM" id="Phobius"/>
    </source>
</evidence>
<dbReference type="FunFam" id="3.30.565.10:FF:000037">
    <property type="entry name" value="Hybrid sensor histidine kinase/response regulator"/>
    <property type="match status" value="1"/>
</dbReference>
<evidence type="ECO:0000259" key="14">
    <source>
        <dbReference type="PROSITE" id="PS01124"/>
    </source>
</evidence>
<dbReference type="Pfam" id="PF02518">
    <property type="entry name" value="HATPase_c"/>
    <property type="match status" value="1"/>
</dbReference>
<dbReference type="InterPro" id="IPR036097">
    <property type="entry name" value="HisK_dim/P_sf"/>
</dbReference>
<dbReference type="SUPFAM" id="SSF63829">
    <property type="entry name" value="Calcium-dependent phosphotriesterase"/>
    <property type="match status" value="2"/>
</dbReference>
<keyword evidence="3 12" id="KW-0597">Phosphoprotein</keyword>
<dbReference type="SUPFAM" id="SSF55874">
    <property type="entry name" value="ATPase domain of HSP90 chaperone/DNA topoisomerase II/histidine kinase"/>
    <property type="match status" value="1"/>
</dbReference>
<dbReference type="InterPro" id="IPR003594">
    <property type="entry name" value="HATPase_dom"/>
</dbReference>
<dbReference type="InterPro" id="IPR005467">
    <property type="entry name" value="His_kinase_dom"/>
</dbReference>
<comment type="catalytic activity">
    <reaction evidence="1">
        <text>ATP + protein L-histidine = ADP + protein N-phospho-L-histidine.</text>
        <dbReference type="EC" id="2.7.13.3"/>
    </reaction>
</comment>
<evidence type="ECO:0000256" key="9">
    <source>
        <dbReference type="ARBA" id="ARBA00023015"/>
    </source>
</evidence>
<feature type="transmembrane region" description="Helical" evidence="13">
    <location>
        <begin position="773"/>
        <end position="794"/>
    </location>
</feature>
<keyword evidence="13" id="KW-1133">Transmembrane helix</keyword>
<keyword evidence="9" id="KW-0805">Transcription regulation</keyword>
<dbReference type="EMBL" id="RQJO01000009">
    <property type="protein sequence ID" value="RRB02031.1"/>
    <property type="molecule type" value="Genomic_DNA"/>
</dbReference>
<dbReference type="EC" id="2.7.13.3" evidence="2"/>
<evidence type="ECO:0000256" key="5">
    <source>
        <dbReference type="ARBA" id="ARBA00022741"/>
    </source>
</evidence>
<evidence type="ECO:0000256" key="6">
    <source>
        <dbReference type="ARBA" id="ARBA00022777"/>
    </source>
</evidence>
<dbReference type="InterPro" id="IPR018062">
    <property type="entry name" value="HTH_AraC-typ_CS"/>
</dbReference>
<dbReference type="InterPro" id="IPR009057">
    <property type="entry name" value="Homeodomain-like_sf"/>
</dbReference>
<sequence>MFFLLTTLPASGRLWAQDFRLPKPGQITDREGLPQAFVPSILQDKQGFIWAATRDGLCRYDGHRFKVFQPDPDGKPSISFAGLNQIELDHQGRIWIVSDEGDIDQFDPRTETFVNLSRQPAFRQFTKIKVPYRLTADRKGRLWLIPLGRGIICWDLKKKKGQWFWHQPTQSGSLSSNHVTDVTEGEDGSIWLATANGLNRFDEATRSFTHVRHQVGNPRSLPEDSLERVYRRPTGEVMVFSRRYLTLLQPRTGQLRSYRLPDQGDEWMFPRVAMNREGTTYFSQNNILFRFTDREGIRVMSRWKELNDGCSSLLLDRTNVLWIGTDGAGIRTYDLQLSPFRTRRYSRNFYQDLLTNDSLGLPPVSRAAQATLSGLSSYNFRSTFDAQGRLWFNVGASDLYRLDRKTRQTERFPLPVTFRWNAPGYIPCPMTTDPQGRVWAVYDTTAYFFDERTSHWNRFPYPIPSQITNPITELVIDAQFLWLASRSGGLWRIDRRSGQRHQFVNRPGDRATLSSNSLYSISADPADPNRLWIGTFGSGLCLFDKQTGRVRRFSKSDGLPNNVVYSVKPDRYGYLWMGTNKGLCRMNRRTFTTQTFTRDDGIMADEFNSYHYVQFPDGKILMGGLEGFTSFYPQQIGQDTFAPPIELTELEVNNQIIQPDFPGTSLIDTVAAQNRSLLGELPIQATNQLTLAYNQNYLTIRFAALQFNQPTKNRYRYRLAGLETNWKQVDRPEAIYTNLPPGNYTLLLNASNTSGNWSRHVRKLAIMIQPPFWATWWAFGLYFLMGLSLAWGLLQIYLNRLRLQQDIQLRQKEADQLRAVDAVKTNFFTNITHEFRTPLTLILGPTEQMLESKLDTANQRRASVVEQQARHLLGLINQLMDLSRLEASVMPIHESRGNLTESVGRWVQPFSDQATAQGLNLRFHSEVEGDYWFDADKLERIVYNLTSNALKFTKTGTITVSLENASGQIRLRVADTGIGMEADQLPHIFDRFYQVNESAATPGTGIGLALVQELVQLQGGRVSVESQPNQGTTFVVLLPYRRVDVQDHQPDKTELSHRNSEADAWTTEEETVDPRVLIVEDNHELAQFMADSLPEHYRIRRAFSGRDGLDQALAYLPDLIISDVMMPVPNGPEMDGFALCSQLKTDLRTSHIPVILLTAKSSVENRVAGLSMGADDYLTKPFRVSELQLRVRNQLVSKQRQRAWVRANLLHPNPPSAQPEAVAEPADPFLTRLYELLDANLSDSQFGTEQMMAELGMSRTNLFRKVKALTDLSANDLLRNYRLKRAAQLLRAGQSVNQAAYQVGFTSPAYFSKCFRELYQLTPREFAAQS</sequence>
<dbReference type="InterPro" id="IPR011006">
    <property type="entry name" value="CheY-like_superfamily"/>
</dbReference>
<dbReference type="OrthoDB" id="9797097at2"/>
<dbReference type="InterPro" id="IPR011123">
    <property type="entry name" value="Y_Y_Y"/>
</dbReference>
<protein>
    <recommendedName>
        <fullName evidence="2">histidine kinase</fullName>
        <ecNumber evidence="2">2.7.13.3</ecNumber>
    </recommendedName>
</protein>
<keyword evidence="4" id="KW-0808">Transferase</keyword>
<keyword evidence="11" id="KW-0804">Transcription</keyword>
<dbReference type="PANTHER" id="PTHR43547">
    <property type="entry name" value="TWO-COMPONENT HISTIDINE KINASE"/>
    <property type="match status" value="1"/>
</dbReference>
<dbReference type="GO" id="GO:0005524">
    <property type="term" value="F:ATP binding"/>
    <property type="evidence" value="ECO:0007669"/>
    <property type="project" value="UniProtKB-KW"/>
</dbReference>
<dbReference type="InterPro" id="IPR001789">
    <property type="entry name" value="Sig_transdc_resp-reg_receiver"/>
</dbReference>
<keyword evidence="18" id="KW-1185">Reference proteome</keyword>
<name>A0A3P1BLW6_9BACT</name>
<dbReference type="InterPro" id="IPR004358">
    <property type="entry name" value="Sig_transdc_His_kin-like_C"/>
</dbReference>
<feature type="domain" description="Histidine kinase" evidence="15">
    <location>
        <begin position="830"/>
        <end position="1042"/>
    </location>
</feature>
<evidence type="ECO:0000256" key="3">
    <source>
        <dbReference type="ARBA" id="ARBA00022553"/>
    </source>
</evidence>
<feature type="domain" description="Response regulatory" evidence="16">
    <location>
        <begin position="1075"/>
        <end position="1195"/>
    </location>
</feature>
<keyword evidence="13" id="KW-0812">Transmembrane</keyword>
<dbReference type="PROSITE" id="PS50109">
    <property type="entry name" value="HIS_KIN"/>
    <property type="match status" value="1"/>
</dbReference>
<reference evidence="17 18" key="1">
    <citation type="submission" date="2018-11" db="EMBL/GenBank/DDBJ databases">
        <authorList>
            <person name="Zhou Z."/>
            <person name="Wang G."/>
        </authorList>
    </citation>
    <scope>NUCLEOTIDE SEQUENCE [LARGE SCALE GENOMIC DNA]</scope>
    <source>
        <strain evidence="17 18">KCTC52004</strain>
    </source>
</reference>
<dbReference type="SMART" id="SM00388">
    <property type="entry name" value="HisKA"/>
    <property type="match status" value="1"/>
</dbReference>
<evidence type="ECO:0000313" key="17">
    <source>
        <dbReference type="EMBL" id="RRB02031.1"/>
    </source>
</evidence>
<evidence type="ECO:0000256" key="11">
    <source>
        <dbReference type="ARBA" id="ARBA00023163"/>
    </source>
</evidence>
<keyword evidence="7" id="KW-0067">ATP-binding</keyword>
<dbReference type="InterPro" id="IPR018060">
    <property type="entry name" value="HTH_AraC"/>
</dbReference>
<comment type="caution">
    <text evidence="17">The sequence shown here is derived from an EMBL/GenBank/DDBJ whole genome shotgun (WGS) entry which is preliminary data.</text>
</comment>
<dbReference type="SMART" id="SM00342">
    <property type="entry name" value="HTH_ARAC"/>
    <property type="match status" value="1"/>
</dbReference>
<dbReference type="Gene3D" id="2.60.40.10">
    <property type="entry name" value="Immunoglobulins"/>
    <property type="match status" value="1"/>
</dbReference>
<dbReference type="Proteomes" id="UP000271925">
    <property type="component" value="Unassembled WGS sequence"/>
</dbReference>
<dbReference type="GO" id="GO:0003700">
    <property type="term" value="F:DNA-binding transcription factor activity"/>
    <property type="evidence" value="ECO:0007669"/>
    <property type="project" value="InterPro"/>
</dbReference>
<dbReference type="InterPro" id="IPR003661">
    <property type="entry name" value="HisK_dim/P_dom"/>
</dbReference>
<dbReference type="Gene3D" id="1.10.10.60">
    <property type="entry name" value="Homeodomain-like"/>
    <property type="match status" value="1"/>
</dbReference>
<dbReference type="GO" id="GO:0043565">
    <property type="term" value="F:sequence-specific DNA binding"/>
    <property type="evidence" value="ECO:0007669"/>
    <property type="project" value="InterPro"/>
</dbReference>
<dbReference type="Pfam" id="PF00512">
    <property type="entry name" value="HisKA"/>
    <property type="match status" value="1"/>
</dbReference>
<dbReference type="RefSeq" id="WP_124876195.1">
    <property type="nucleotide sequence ID" value="NZ_RQJO01000009.1"/>
</dbReference>